<evidence type="ECO:0000313" key="2">
    <source>
        <dbReference type="Proteomes" id="UP000198894"/>
    </source>
</evidence>
<dbReference type="AlphaFoldDB" id="A0A1G9H0N7"/>
<accession>A0A1G9H0N7</accession>
<name>A0A1G9H0N7_9HYPH</name>
<evidence type="ECO:0000313" key="1">
    <source>
        <dbReference type="EMBL" id="SDL06422.1"/>
    </source>
</evidence>
<dbReference type="RefSeq" id="WP_091599667.1">
    <property type="nucleotide sequence ID" value="NZ_FNEE01000026.1"/>
</dbReference>
<proteinExistence type="predicted"/>
<keyword evidence="2" id="KW-1185">Reference proteome</keyword>
<organism evidence="1 2">
    <name type="scientific">Mesorhizobium muleiense</name>
    <dbReference type="NCBI Taxonomy" id="1004279"/>
    <lineage>
        <taxon>Bacteria</taxon>
        <taxon>Pseudomonadati</taxon>
        <taxon>Pseudomonadota</taxon>
        <taxon>Alphaproteobacteria</taxon>
        <taxon>Hyphomicrobiales</taxon>
        <taxon>Phyllobacteriaceae</taxon>
        <taxon>Mesorhizobium</taxon>
    </lineage>
</organism>
<reference evidence="2" key="1">
    <citation type="submission" date="2016-10" db="EMBL/GenBank/DDBJ databases">
        <authorList>
            <person name="Varghese N."/>
            <person name="Submissions S."/>
        </authorList>
    </citation>
    <scope>NUCLEOTIDE SEQUENCE [LARGE SCALE GENOMIC DNA]</scope>
    <source>
        <strain evidence="2">CGMCC 1.11022</strain>
    </source>
</reference>
<dbReference type="Proteomes" id="UP000198894">
    <property type="component" value="Unassembled WGS sequence"/>
</dbReference>
<protein>
    <submittedName>
        <fullName evidence="1">Uncharacterized protein</fullName>
    </submittedName>
</protein>
<gene>
    <name evidence="1" type="ORF">SAMN05428953_12629</name>
</gene>
<sequence>MGFFKQVEGEAAIVIINGVFKQVDIYERDGNLYAKTAGGFVRLMADGSTSKAKMSLNYMSWNGKLLRDSWGRLCTSDAPGAKPLEAPKAQLLLGSSAE</sequence>
<dbReference type="EMBL" id="FNEE01000026">
    <property type="protein sequence ID" value="SDL06422.1"/>
    <property type="molecule type" value="Genomic_DNA"/>
</dbReference>